<comment type="caution">
    <text evidence="2">The sequence shown here is derived from an EMBL/GenBank/DDBJ whole genome shotgun (WGS) entry which is preliminary data.</text>
</comment>
<accession>A0A4Y2SX22</accession>
<proteinExistence type="predicted"/>
<evidence type="ECO:0000313" key="2">
    <source>
        <dbReference type="EMBL" id="GBN92884.1"/>
    </source>
</evidence>
<name>A0A4Y2SX22_ARAVE</name>
<reference evidence="2 3" key="1">
    <citation type="journal article" date="2019" name="Sci. Rep.">
        <title>Orb-weaving spider Araneus ventricosus genome elucidates the spidroin gene catalogue.</title>
        <authorList>
            <person name="Kono N."/>
            <person name="Nakamura H."/>
            <person name="Ohtoshi R."/>
            <person name="Moran D.A.P."/>
            <person name="Shinohara A."/>
            <person name="Yoshida Y."/>
            <person name="Fujiwara M."/>
            <person name="Mori M."/>
            <person name="Tomita M."/>
            <person name="Arakawa K."/>
        </authorList>
    </citation>
    <scope>NUCLEOTIDE SEQUENCE [LARGE SCALE GENOMIC DNA]</scope>
</reference>
<dbReference type="AlphaFoldDB" id="A0A4Y2SX22"/>
<gene>
    <name evidence="2" type="ORF">AVEN_223968_1</name>
</gene>
<evidence type="ECO:0000313" key="3">
    <source>
        <dbReference type="Proteomes" id="UP000499080"/>
    </source>
</evidence>
<feature type="region of interest" description="Disordered" evidence="1">
    <location>
        <begin position="1"/>
        <end position="21"/>
    </location>
</feature>
<dbReference type="EMBL" id="BGPR01024649">
    <property type="protein sequence ID" value="GBN92884.1"/>
    <property type="molecule type" value="Genomic_DNA"/>
</dbReference>
<dbReference type="Proteomes" id="UP000499080">
    <property type="component" value="Unassembled WGS sequence"/>
</dbReference>
<feature type="compositionally biased region" description="Basic residues" evidence="1">
    <location>
        <begin position="1"/>
        <end position="12"/>
    </location>
</feature>
<sequence>MQKQMVKRRHRTTSGGLVVRPRPRDRKALPLYFGLPLKIRRVWACYTPNHRQWPNALPLVWRGSLVMGVPAQASSSSSDRGSKLRGPK</sequence>
<protein>
    <submittedName>
        <fullName evidence="2">Uncharacterized protein</fullName>
    </submittedName>
</protein>
<keyword evidence="3" id="KW-1185">Reference proteome</keyword>
<organism evidence="2 3">
    <name type="scientific">Araneus ventricosus</name>
    <name type="common">Orbweaver spider</name>
    <name type="synonym">Epeira ventricosa</name>
    <dbReference type="NCBI Taxonomy" id="182803"/>
    <lineage>
        <taxon>Eukaryota</taxon>
        <taxon>Metazoa</taxon>
        <taxon>Ecdysozoa</taxon>
        <taxon>Arthropoda</taxon>
        <taxon>Chelicerata</taxon>
        <taxon>Arachnida</taxon>
        <taxon>Araneae</taxon>
        <taxon>Araneomorphae</taxon>
        <taxon>Entelegynae</taxon>
        <taxon>Araneoidea</taxon>
        <taxon>Araneidae</taxon>
        <taxon>Araneus</taxon>
    </lineage>
</organism>
<evidence type="ECO:0000256" key="1">
    <source>
        <dbReference type="SAM" id="MobiDB-lite"/>
    </source>
</evidence>